<sequence length="615" mass="71776">EISPTRATKPEDSLKIEGLQEFQPLYSENFIEYPVEKPLRFKPEKSSFEIIDYNENEMKENPSETERLLTEIRSKYIKHSNIERPHLLKRPTNLKLEGDLYATTEQAEKFIEYLLTRRPDLMKKPTTLKMEGKMDIKTETRDKFVPFEPQPKPPLCKKLTNLHLEGDLNTITEKQEQYVPYELQKRPPLMKKHTNLNIEGQLDLLPEYRKEFIEYKAERPKLALPVNNLKTDGFYDVMPDASSPFQQQIHPQIPYLRETETLHEESRVRVPPRKRESSLRPEGQMETTTENKTQFVQKSLPRSDRIRVTNNLQLEGRIDLNPEYKNAYVDFNKDERISPTRIKSRRLVQESNFKSEGKMDISPEYSRSYVDFPRKRPQVKRPECSLSSEGEIDHMTEKNEKYVPYPNAPRTGPLKRESELKLEGDFECQPEYRKAYIDYLVREREVTLNEYLKMNSSRKQRWLTWPHQSKKRTTNGGLQSPKGEDSKKNKNSRNRSLSQIETAVFGPKLNVPSKKTSSSRSTSPVPSNTCKRKSKTLPRTKNVSPTCQNSTDSEFPSQKTRKFGNPVRVENLAYRSTTPVLPLIDVSARNKWMRDSSTESTSAFVVLDKGINGNY</sequence>
<dbReference type="GO" id="GO:0008017">
    <property type="term" value="F:microtubule binding"/>
    <property type="evidence" value="ECO:0007669"/>
    <property type="project" value="InterPro"/>
</dbReference>
<feature type="region of interest" description="Disordered" evidence="2">
    <location>
        <begin position="259"/>
        <end position="300"/>
    </location>
</feature>
<dbReference type="Proteomes" id="UP000292052">
    <property type="component" value="Unassembled WGS sequence"/>
</dbReference>
<reference evidence="3 4" key="1">
    <citation type="submission" date="2017-03" db="EMBL/GenBank/DDBJ databases">
        <title>Genome of the blue death feigning beetle - Asbolus verrucosus.</title>
        <authorList>
            <person name="Rider S.D."/>
        </authorList>
    </citation>
    <scope>NUCLEOTIDE SEQUENCE [LARGE SCALE GENOMIC DNA]</scope>
    <source>
        <strain evidence="3">Butters</strain>
        <tissue evidence="3">Head and leg muscle</tissue>
    </source>
</reference>
<dbReference type="EMBL" id="QDEB01045323">
    <property type="protein sequence ID" value="RZC38227.1"/>
    <property type="molecule type" value="Genomic_DNA"/>
</dbReference>
<dbReference type="PANTHER" id="PTHR31516">
    <property type="entry name" value="STABILIZER OF AXONEMAL MICROTUBULES 2"/>
    <property type="match status" value="1"/>
</dbReference>
<gene>
    <name evidence="3" type="ORF">BDFB_008642</name>
</gene>
<dbReference type="AlphaFoldDB" id="A0A482W0S9"/>
<comment type="caution">
    <text evidence="3">The sequence shown here is derived from an EMBL/GenBank/DDBJ whole genome shotgun (WGS) entry which is preliminary data.</text>
</comment>
<dbReference type="PANTHER" id="PTHR31516:SF17">
    <property type="entry name" value="STABILIZER OF AXONEMAL MICROTUBULES 2"/>
    <property type="match status" value="1"/>
</dbReference>
<protein>
    <submittedName>
        <fullName evidence="3">Uncharacterized protein</fullName>
    </submittedName>
</protein>
<comment type="similarity">
    <text evidence="1">Belongs to the FAM154 family.</text>
</comment>
<feature type="non-terminal residue" evidence="3">
    <location>
        <position position="1"/>
    </location>
</feature>
<name>A0A482W0S9_ASBVE</name>
<dbReference type="GO" id="GO:0036064">
    <property type="term" value="C:ciliary basal body"/>
    <property type="evidence" value="ECO:0007669"/>
    <property type="project" value="TreeGrafter"/>
</dbReference>
<evidence type="ECO:0000313" key="3">
    <source>
        <dbReference type="EMBL" id="RZC38227.1"/>
    </source>
</evidence>
<feature type="compositionally biased region" description="Polar residues" evidence="2">
    <location>
        <begin position="285"/>
        <end position="297"/>
    </location>
</feature>
<proteinExistence type="inferred from homology"/>
<feature type="compositionally biased region" description="Polar residues" evidence="2">
    <location>
        <begin position="539"/>
        <end position="558"/>
    </location>
</feature>
<keyword evidence="4" id="KW-1185">Reference proteome</keyword>
<dbReference type="GO" id="GO:0036126">
    <property type="term" value="C:sperm flagellum"/>
    <property type="evidence" value="ECO:0007669"/>
    <property type="project" value="TreeGrafter"/>
</dbReference>
<feature type="region of interest" description="Disordered" evidence="2">
    <location>
        <begin position="458"/>
        <end position="561"/>
    </location>
</feature>
<feature type="non-terminal residue" evidence="3">
    <location>
        <position position="615"/>
    </location>
</feature>
<dbReference type="STRING" id="1661398.A0A482W0S9"/>
<feature type="compositionally biased region" description="Low complexity" evidence="2">
    <location>
        <begin position="510"/>
        <end position="529"/>
    </location>
</feature>
<feature type="compositionally biased region" description="Basic and acidic residues" evidence="2">
    <location>
        <begin position="259"/>
        <end position="279"/>
    </location>
</feature>
<dbReference type="OrthoDB" id="407410at2759"/>
<accession>A0A482W0S9</accession>
<evidence type="ECO:0000256" key="2">
    <source>
        <dbReference type="SAM" id="MobiDB-lite"/>
    </source>
</evidence>
<evidence type="ECO:0000313" key="4">
    <source>
        <dbReference type="Proteomes" id="UP000292052"/>
    </source>
</evidence>
<dbReference type="InterPro" id="IPR033336">
    <property type="entry name" value="SAXO1/2"/>
</dbReference>
<organism evidence="3 4">
    <name type="scientific">Asbolus verrucosus</name>
    <name type="common">Desert ironclad beetle</name>
    <dbReference type="NCBI Taxonomy" id="1661398"/>
    <lineage>
        <taxon>Eukaryota</taxon>
        <taxon>Metazoa</taxon>
        <taxon>Ecdysozoa</taxon>
        <taxon>Arthropoda</taxon>
        <taxon>Hexapoda</taxon>
        <taxon>Insecta</taxon>
        <taxon>Pterygota</taxon>
        <taxon>Neoptera</taxon>
        <taxon>Endopterygota</taxon>
        <taxon>Coleoptera</taxon>
        <taxon>Polyphaga</taxon>
        <taxon>Cucujiformia</taxon>
        <taxon>Tenebrionidae</taxon>
        <taxon>Pimeliinae</taxon>
        <taxon>Asbolus</taxon>
    </lineage>
</organism>
<evidence type="ECO:0000256" key="1">
    <source>
        <dbReference type="ARBA" id="ARBA00008738"/>
    </source>
</evidence>
<dbReference type="GO" id="GO:0005814">
    <property type="term" value="C:centriole"/>
    <property type="evidence" value="ECO:0007669"/>
    <property type="project" value="TreeGrafter"/>
</dbReference>
<dbReference type="GO" id="GO:0005879">
    <property type="term" value="C:axonemal microtubule"/>
    <property type="evidence" value="ECO:0007669"/>
    <property type="project" value="TreeGrafter"/>
</dbReference>